<proteinExistence type="predicted"/>
<gene>
    <name evidence="1" type="ORF">BN874_520003</name>
</gene>
<keyword evidence="2" id="KW-1185">Reference proteome</keyword>
<comment type="caution">
    <text evidence="1">The sequence shown here is derived from an EMBL/GenBank/DDBJ whole genome shotgun (WGS) entry which is preliminary data.</text>
</comment>
<protein>
    <submittedName>
        <fullName evidence="1">Uncharacterized protein</fullName>
    </submittedName>
</protein>
<dbReference type="EMBL" id="CBTK010000268">
    <property type="protein sequence ID" value="CDH46562.1"/>
    <property type="molecule type" value="Genomic_DNA"/>
</dbReference>
<dbReference type="AlphaFoldDB" id="A0A7U7J5M1"/>
<dbReference type="Proteomes" id="UP000019184">
    <property type="component" value="Unassembled WGS sequence"/>
</dbReference>
<name>A0A7U7J5M1_9GAMM</name>
<organism evidence="1 2">
    <name type="scientific">Candidatus Contendobacter odensis Run_B_J11</name>
    <dbReference type="NCBI Taxonomy" id="1400861"/>
    <lineage>
        <taxon>Bacteria</taxon>
        <taxon>Pseudomonadati</taxon>
        <taxon>Pseudomonadota</taxon>
        <taxon>Gammaproteobacteria</taxon>
        <taxon>Candidatus Competibacteraceae</taxon>
        <taxon>Candidatus Contendibacter</taxon>
    </lineage>
</organism>
<evidence type="ECO:0000313" key="2">
    <source>
        <dbReference type="Proteomes" id="UP000019184"/>
    </source>
</evidence>
<sequence>MPRGIDEQRHGRYYLRYRYAGGVTEFWGYVSRDLKIDFKKGIVGVPVS</sequence>
<evidence type="ECO:0000313" key="1">
    <source>
        <dbReference type="EMBL" id="CDH46562.1"/>
    </source>
</evidence>
<dbReference type="RefSeq" id="WP_154724980.1">
    <property type="nucleotide sequence ID" value="NZ_CBTK010000268.1"/>
</dbReference>
<reference evidence="1 2" key="1">
    <citation type="journal article" date="2014" name="ISME J.">
        <title>Candidatus Competibacter-lineage genomes retrieved from metagenomes reveal functional metabolic diversity.</title>
        <authorList>
            <person name="McIlroy S.J."/>
            <person name="Albertsen M."/>
            <person name="Andresen E.K."/>
            <person name="Saunders A.M."/>
            <person name="Kristiansen R."/>
            <person name="Stokholm-Bjerregaard M."/>
            <person name="Nielsen K.L."/>
            <person name="Nielsen P.H."/>
        </authorList>
    </citation>
    <scope>NUCLEOTIDE SEQUENCE [LARGE SCALE GENOMIC DNA]</scope>
    <source>
        <strain evidence="1 2">Run_B_J11</strain>
    </source>
</reference>
<accession>A0A7U7J5M1</accession>